<dbReference type="RefSeq" id="WP_055053201.1">
    <property type="nucleotide sequence ID" value="NZ_CYZA01000006.1"/>
</dbReference>
<dbReference type="EMBL" id="CYZA01000006">
    <property type="protein sequence ID" value="CUN83397.1"/>
    <property type="molecule type" value="Genomic_DNA"/>
</dbReference>
<proteinExistence type="predicted"/>
<dbReference type="Proteomes" id="UP000095447">
    <property type="component" value="Unassembled WGS sequence"/>
</dbReference>
<evidence type="ECO:0000313" key="1">
    <source>
        <dbReference type="EMBL" id="CUN83397.1"/>
    </source>
</evidence>
<evidence type="ECO:0000313" key="2">
    <source>
        <dbReference type="Proteomes" id="UP000095447"/>
    </source>
</evidence>
<organism evidence="1 2">
    <name type="scientific">Blautia obeum</name>
    <dbReference type="NCBI Taxonomy" id="40520"/>
    <lineage>
        <taxon>Bacteria</taxon>
        <taxon>Bacillati</taxon>
        <taxon>Bacillota</taxon>
        <taxon>Clostridia</taxon>
        <taxon>Lachnospirales</taxon>
        <taxon>Lachnospiraceae</taxon>
        <taxon>Blautia</taxon>
    </lineage>
</organism>
<dbReference type="AlphaFoldDB" id="A0A174A516"/>
<accession>A0A174A516</accession>
<reference evidence="1 2" key="1">
    <citation type="submission" date="2015-09" db="EMBL/GenBank/DDBJ databases">
        <authorList>
            <consortium name="Pathogen Informatics"/>
        </authorList>
    </citation>
    <scope>NUCLEOTIDE SEQUENCE [LARGE SCALE GENOMIC DNA]</scope>
    <source>
        <strain evidence="1 2">2789STDY5608838</strain>
    </source>
</reference>
<gene>
    <name evidence="1" type="ORF">ERS852395_01454</name>
</gene>
<sequence>MNKETMKQGMIKVLNMYDIPWGNSAIDKIINTWADNKAPLIELLRHHPNWNDEKCYVAFDQNIKGQPDEEKIYNFINWMIIKGRRTDALFALRDYREQLLDERTASLIKECYPDIKGISAGQKTSRAVKKICTLIGITSNTYSDFEKRYAKYSDAINPLDVVRHTILSVNPVDYLLSSNGNSWSSCHTLDKNNPNGFSGCHCSGTMSYLLDGTTMVYYQVDKEYDGNDLEFEPKIIRQLFHYKDGILVQGRLYPQCNDGKNSLYTPIRAQLQKIIADCLVAPNLWRKKGGTSACCSVINSEGTHYRDYECQSECSVSKIVKMIPKGRVDNRHMTVGHDIYCVKCGDWHDMESILLCEDCYDNYGDSESHRCCDCGDRYDEDEMYCINGEWYCSGCSTYCDHCGERVPNSSIHYYGELDEDICDECISEDFSTCDCCGKLTNNDDLTYIESTDENVCGRCLENKYAYVDTEDEYYPIEKVNTCVCGQTYLIEEGDKGLCPDCIEEETGDE</sequence>
<protein>
    <submittedName>
        <fullName evidence="1">Uncharacterized protein</fullName>
    </submittedName>
</protein>
<name>A0A174A516_9FIRM</name>